<dbReference type="EMBL" id="JAWZYT010007341">
    <property type="protein sequence ID" value="KAK4286760.1"/>
    <property type="molecule type" value="Genomic_DNA"/>
</dbReference>
<accession>A0AAE1TKL3</accession>
<comment type="caution">
    <text evidence="1">The sequence shown here is derived from an EMBL/GenBank/DDBJ whole genome shotgun (WGS) entry which is preliminary data.</text>
</comment>
<protein>
    <submittedName>
        <fullName evidence="1">Uncharacterized protein</fullName>
    </submittedName>
</protein>
<name>A0AAE1TKL3_9EUCA</name>
<reference evidence="1" key="1">
    <citation type="submission" date="2023-11" db="EMBL/GenBank/DDBJ databases">
        <title>Genome assemblies of two species of porcelain crab, Petrolisthes cinctipes and Petrolisthes manimaculis (Anomura: Porcellanidae).</title>
        <authorList>
            <person name="Angst P."/>
        </authorList>
    </citation>
    <scope>NUCLEOTIDE SEQUENCE</scope>
    <source>
        <strain evidence="1">PB745_02</strain>
        <tissue evidence="1">Gill</tissue>
    </source>
</reference>
<organism evidence="1 2">
    <name type="scientific">Petrolisthes manimaculis</name>
    <dbReference type="NCBI Taxonomy" id="1843537"/>
    <lineage>
        <taxon>Eukaryota</taxon>
        <taxon>Metazoa</taxon>
        <taxon>Ecdysozoa</taxon>
        <taxon>Arthropoda</taxon>
        <taxon>Crustacea</taxon>
        <taxon>Multicrustacea</taxon>
        <taxon>Malacostraca</taxon>
        <taxon>Eumalacostraca</taxon>
        <taxon>Eucarida</taxon>
        <taxon>Decapoda</taxon>
        <taxon>Pleocyemata</taxon>
        <taxon>Anomura</taxon>
        <taxon>Galatheoidea</taxon>
        <taxon>Porcellanidae</taxon>
        <taxon>Petrolisthes</taxon>
    </lineage>
</organism>
<keyword evidence="2" id="KW-1185">Reference proteome</keyword>
<evidence type="ECO:0000313" key="2">
    <source>
        <dbReference type="Proteomes" id="UP001292094"/>
    </source>
</evidence>
<evidence type="ECO:0000313" key="1">
    <source>
        <dbReference type="EMBL" id="KAK4286760.1"/>
    </source>
</evidence>
<proteinExistence type="predicted"/>
<gene>
    <name evidence="1" type="ORF">Pmani_040149</name>
</gene>
<dbReference type="Proteomes" id="UP001292094">
    <property type="component" value="Unassembled WGS sequence"/>
</dbReference>
<sequence length="112" mass="12795">MSHQAQRGEGVECLGDTECGTGLMCEMGYCIPFTGKKHYNEPCTTSSECDVSRGLCCQLVRRYRQEPKTLCGYFKDPMICFGHVAEDQVKHVVQHTKGEKRLMGWGHDNYYY</sequence>
<dbReference type="AlphaFoldDB" id="A0AAE1TKL3"/>